<gene>
    <name evidence="1" type="ORF">PsorP6_007284</name>
</gene>
<organism evidence="1 2">
    <name type="scientific">Peronosclerospora sorghi</name>
    <dbReference type="NCBI Taxonomy" id="230839"/>
    <lineage>
        <taxon>Eukaryota</taxon>
        <taxon>Sar</taxon>
        <taxon>Stramenopiles</taxon>
        <taxon>Oomycota</taxon>
        <taxon>Peronosporomycetes</taxon>
        <taxon>Peronosporales</taxon>
        <taxon>Peronosporaceae</taxon>
        <taxon>Peronosclerospora</taxon>
    </lineage>
</organism>
<accession>A0ACC0WBP0</accession>
<reference evidence="1 2" key="1">
    <citation type="journal article" date="2022" name="bioRxiv">
        <title>The genome of the oomycete Peronosclerospora sorghi, a cosmopolitan pathogen of maize and sorghum, is inflated with dispersed pseudogenes.</title>
        <authorList>
            <person name="Fletcher K."/>
            <person name="Martin F."/>
            <person name="Isakeit T."/>
            <person name="Cavanaugh K."/>
            <person name="Magill C."/>
            <person name="Michelmore R."/>
        </authorList>
    </citation>
    <scope>NUCLEOTIDE SEQUENCE [LARGE SCALE GENOMIC DNA]</scope>
    <source>
        <strain evidence="1">P6</strain>
    </source>
</reference>
<comment type="caution">
    <text evidence="1">The sequence shown here is derived from an EMBL/GenBank/DDBJ whole genome shotgun (WGS) entry which is preliminary data.</text>
</comment>
<name>A0ACC0WBP0_9STRA</name>
<evidence type="ECO:0000313" key="2">
    <source>
        <dbReference type="Proteomes" id="UP001163321"/>
    </source>
</evidence>
<sequence length="1239" mass="137360">MEKKSIGHRSVTCVHFVVVCGPRHHTLMELCHCLDNVKKASGRSEDVALIQRRPRRGPWHLEAQAESVHVSYTQVYAWHAAVETALEVDDHLNERFVVGIHLMPFSIEETAMLVMVAAQRQWTYVPVDPHLSLAQQRLVLEQCGVHRLVSTVEHPLVHDLMATEARSVTCRLVEIRASPFASVLVAAFARNASVGTCHDEANDAADRAVAPLYVLCTSGSTGTMKRVVGSRTGAWTRLEWMWQMYPFERTTTEEEASHERVMRSTKLSFVDSVWEILGAFVHAVPLVHLQCPRHDVDSTRSAPLTSVVLDDSRWFLDVVRTERVTRFTAVPSVLEMLVLQTTASCRRSCLARLRYVLSSGEALPLHVLEQLTASLPHVTILNLYGSTEVSGDVTCMALKAPFSSIQVAAWQAYGVPVATLDTRGIVGGAQTSLLLLSEDGRTDSRNGSSIVIWPKPRTNDLVASNAANDRAMTGVLYIAGPLLAYGYDGDTQDDAFVRSSQLPRPMERDTNRRSTWFCTGDICSAIQGRLYFRGRKDHAIKIHGQRVYMEAVERAVANAWKTTTTDANMKDNMQVIAFPTRKKRTNRALRETHIVACIISDDSKDTQSTRFSPSKAFHDWIAEHYGTLHIPFDVFRMPSEAVPRATSGKINRQALEEVYKRTEFRESNRSASSLTSRVENRGKSATEGILGRLLHEILDISPRDHSLDDLRSLSFRELGGNSLVTTLFVHELRQQFGGCPFTAEDVLGMTLEQVLSTWSRENALHDDFHEEKQGKDWIQDPEKTVAARVPNTNEPKRQKTARLSQDDGSGQNTLIVVSRCNQSSLNRTGVYLPACYAVPVSSTEETVPGWLSSRFSLQRVWAIDLGKCIDASPVVVQRRDRKGHVESTWAIIGSHSAQLVCVDVVAHGCEIWRVTLDDRIEAGAAVSVKHEIVYIGTYAGSVYALNLQSGITRWRFQANGSIKASALVVEEQRVVICGAYDNFLYGLDAVTGKERWNIDLSGSLFSTPCYCAWSTQLISATTQGSVLALLSVSTFRRVEKQWNVQLPAPVFAGLNVASTAQILTVGCADGYLYGLALATGDVHWQVATEKPIFSSPCVYAAESTVFGSHDGKLRKVNCRTGNVVWTTDLRSAIFASPTVVRCLDLNKAMNASDSWENERRLCCVSTTAGSLVFCDELTGSIVYQTSNSTGIETNALFTSDADDEEDFGPLFSSPVMIDSWCLLGTRTNCFYGFKIISRR</sequence>
<evidence type="ECO:0000313" key="1">
    <source>
        <dbReference type="EMBL" id="KAI9915514.1"/>
    </source>
</evidence>
<dbReference type="EMBL" id="CM047582">
    <property type="protein sequence ID" value="KAI9915514.1"/>
    <property type="molecule type" value="Genomic_DNA"/>
</dbReference>
<protein>
    <submittedName>
        <fullName evidence="1">Uncharacterized protein</fullName>
    </submittedName>
</protein>
<dbReference type="Proteomes" id="UP001163321">
    <property type="component" value="Chromosome 3"/>
</dbReference>
<keyword evidence="2" id="KW-1185">Reference proteome</keyword>
<proteinExistence type="predicted"/>